<proteinExistence type="predicted"/>
<accession>A0A6S6S5W9</accession>
<sequence length="447" mass="49453">MEYNLKSLLYSMLAVGLFSAMGCSKSSEIGLSLVEQEQSDILYTDTSTIILTTQVADRVETSNRTIMVCGSYSDTEWGESVASAYMNFRINNTGAVFPNCVFDSLVLSLAYQDFGHYGEITSNKPATVTQNWEIARVVENIEEGTVYYSDKTFMTDGNLLKSNFQFRPNDTANVVVGGVTLSPHLRIRLDDQAGLDLGALFLDPSSTGIDIYESNTKFKDWFKGIQIRPSSSNPTDASIIRFKSKDDLTKLTLHYTDTSNGGSVAKTFDFLTNEDAEVVSSFGHTHPVDLTDNLTTDTVVYVQGLDGLHTKIAFPFVHTLGNVIINKAELVIPVADTGTNDFPEPIQLLAKIKSLGGDLVAIDDVITSINRAQSYFLFGGVFEDTGNRNFVYRMYISEEMQALVNGITFEPAIYITLPSALDPNRVELRNEKGINRAKLYLTYTKIQ</sequence>
<protein>
    <recommendedName>
        <fullName evidence="2">DUF4270 domain-containing protein</fullName>
    </recommendedName>
</protein>
<dbReference type="Pfam" id="PF14092">
    <property type="entry name" value="DUF4270"/>
    <property type="match status" value="1"/>
</dbReference>
<dbReference type="InterPro" id="IPR025366">
    <property type="entry name" value="DUF4270"/>
</dbReference>
<dbReference type="AlphaFoldDB" id="A0A6S6S5W9"/>
<evidence type="ECO:0008006" key="2">
    <source>
        <dbReference type="Google" id="ProtNLM"/>
    </source>
</evidence>
<name>A0A6S6S5W9_9BACT</name>
<gene>
    <name evidence="1" type="ORF">HELGO_WM10052</name>
</gene>
<dbReference type="EMBL" id="CACVAQ010000008">
    <property type="protein sequence ID" value="CAA6798567.1"/>
    <property type="molecule type" value="Genomic_DNA"/>
</dbReference>
<dbReference type="PROSITE" id="PS51257">
    <property type="entry name" value="PROKAR_LIPOPROTEIN"/>
    <property type="match status" value="1"/>
</dbReference>
<evidence type="ECO:0000313" key="1">
    <source>
        <dbReference type="EMBL" id="CAA6798567.1"/>
    </source>
</evidence>
<organism evidence="1">
    <name type="scientific">uncultured Aureispira sp</name>
    <dbReference type="NCBI Taxonomy" id="1331704"/>
    <lineage>
        <taxon>Bacteria</taxon>
        <taxon>Pseudomonadati</taxon>
        <taxon>Bacteroidota</taxon>
        <taxon>Saprospiria</taxon>
        <taxon>Saprospirales</taxon>
        <taxon>Saprospiraceae</taxon>
        <taxon>Aureispira</taxon>
        <taxon>environmental samples</taxon>
    </lineage>
</organism>
<reference evidence="1" key="1">
    <citation type="submission" date="2020-01" db="EMBL/GenBank/DDBJ databases">
        <authorList>
            <person name="Meier V. D."/>
            <person name="Meier V D."/>
        </authorList>
    </citation>
    <scope>NUCLEOTIDE SEQUENCE</scope>
    <source>
        <strain evidence="1">HLG_WM_MAG_10</strain>
    </source>
</reference>